<sequence length="300" mass="35514">MTEEIYSEVQKRLATVKLFSEAKIKIVVKPQLKQEDATHIELFNLAQYGDFSHYHIERLEFENSASDKQFSQVRTVVAEINEMLRTGDIQNWNIFYLYKELIQKLVNDRSQGYFNYFRGQFDDWPLIPSLFRNNTKKSFIATYDRIYSDIAKEYPDVLSYVAYSKEQAEARAEQLAMLQHYGMRTSLLDITKNPFIALQFMVLGYAATDHWHVNSFDMYAIDEEKHAEENVFVAVVKNDRNKRIKAQRGAFFDYDYLNDIKETQIRLIPRLKIRIAFEIADVDNLLKAQQEEFRHLLQLL</sequence>
<reference evidence="2" key="1">
    <citation type="journal article" date="2021" name="PeerJ">
        <title>Extensive microbial diversity within the chicken gut microbiome revealed by metagenomics and culture.</title>
        <authorList>
            <person name="Gilroy R."/>
            <person name="Ravi A."/>
            <person name="Getino M."/>
            <person name="Pursley I."/>
            <person name="Horton D.L."/>
            <person name="Alikhan N.F."/>
            <person name="Baker D."/>
            <person name="Gharbi K."/>
            <person name="Hall N."/>
            <person name="Watson M."/>
            <person name="Adriaenssens E.M."/>
            <person name="Foster-Nyarko E."/>
            <person name="Jarju S."/>
            <person name="Secka A."/>
            <person name="Antonio M."/>
            <person name="Oren A."/>
            <person name="Chaudhuri R.R."/>
            <person name="La Ragione R."/>
            <person name="Hildebrand F."/>
            <person name="Pallen M.J."/>
        </authorList>
    </citation>
    <scope>NUCLEOTIDE SEQUENCE</scope>
    <source>
        <strain evidence="2">CHK173-2145</strain>
    </source>
</reference>
<evidence type="ECO:0000313" key="3">
    <source>
        <dbReference type="Proteomes" id="UP000721920"/>
    </source>
</evidence>
<dbReference type="Proteomes" id="UP000721920">
    <property type="component" value="Unassembled WGS sequence"/>
</dbReference>
<comment type="caution">
    <text evidence="2">The sequence shown here is derived from an EMBL/GenBank/DDBJ whole genome shotgun (WGS) entry which is preliminary data.</text>
</comment>
<feature type="domain" description="FRG" evidence="1">
    <location>
        <begin position="111"/>
        <end position="211"/>
    </location>
</feature>
<evidence type="ECO:0000259" key="1">
    <source>
        <dbReference type="SMART" id="SM00901"/>
    </source>
</evidence>
<organism evidence="2 3">
    <name type="scientific">Levilactobacillus hammesii</name>
    <dbReference type="NCBI Taxonomy" id="267633"/>
    <lineage>
        <taxon>Bacteria</taxon>
        <taxon>Bacillati</taxon>
        <taxon>Bacillota</taxon>
        <taxon>Bacilli</taxon>
        <taxon>Lactobacillales</taxon>
        <taxon>Lactobacillaceae</taxon>
        <taxon>Levilactobacillus</taxon>
    </lineage>
</organism>
<gene>
    <name evidence="2" type="ORF">K8U88_03045</name>
</gene>
<dbReference type="SMART" id="SM00901">
    <property type="entry name" value="FRG"/>
    <property type="match status" value="1"/>
</dbReference>
<dbReference type="AlphaFoldDB" id="A0A921EYP3"/>
<accession>A0A921EYP3</accession>
<dbReference type="Pfam" id="PF08867">
    <property type="entry name" value="FRG"/>
    <property type="match status" value="1"/>
</dbReference>
<evidence type="ECO:0000313" key="2">
    <source>
        <dbReference type="EMBL" id="HJE86542.1"/>
    </source>
</evidence>
<protein>
    <submittedName>
        <fullName evidence="2">FRG domain-containing protein</fullName>
    </submittedName>
</protein>
<proteinExistence type="predicted"/>
<reference evidence="2" key="2">
    <citation type="submission" date="2021-09" db="EMBL/GenBank/DDBJ databases">
        <authorList>
            <person name="Gilroy R."/>
        </authorList>
    </citation>
    <scope>NUCLEOTIDE SEQUENCE</scope>
    <source>
        <strain evidence="2">CHK173-2145</strain>
    </source>
</reference>
<dbReference type="EMBL" id="DYXN01000043">
    <property type="protein sequence ID" value="HJE86542.1"/>
    <property type="molecule type" value="Genomic_DNA"/>
</dbReference>
<name>A0A921EYP3_9LACO</name>
<dbReference type="InterPro" id="IPR014966">
    <property type="entry name" value="FRG-dom"/>
</dbReference>